<accession>A0A382K283</accession>
<evidence type="ECO:0000256" key="2">
    <source>
        <dbReference type="ARBA" id="ARBA00022801"/>
    </source>
</evidence>
<sequence>VPFNATNMIVQLTEMTGPVDVYIRKDQEPDIKSDPAVYDKSTIDADLANGEWDGSPPRGELHHGLNDSPPLSEGRWFVTTKNPDLLNDVDFHLKVIFEYDISLDNTIKLVSYEQEPIEDDIVNTSMLTVTNDFLVGSAEVGVRIDHPRIADLDLHLVSPQGTRLLLSENRGHTNINYGMTLTEETDTVPVLEDGFELADNDFIDDSVMFHSGWELDSGEVYVYRTGVDTPWQAHSGQQFVEMNGFEPGTISTNAVTEVDKTYRLSFAYAKNPDADEPLKMEVDIVGVTNLTVTASVEGANNTLSWGLQEVEFTAESTDTRIQFESLSDLDQAVMLDSVRLGEVTPATLYAVFSELENLASGSMKFGYAPYAKEEEQVLFSGFEDAPTGLVKINEIVDGWTVTNVNVRINKSSRAHSGTYYATLSQDSA</sequence>
<dbReference type="Pfam" id="PF04862">
    <property type="entry name" value="DUF642"/>
    <property type="match status" value="1"/>
</dbReference>
<dbReference type="InterPro" id="IPR002884">
    <property type="entry name" value="P_dom"/>
</dbReference>
<evidence type="ECO:0000259" key="4">
    <source>
        <dbReference type="Pfam" id="PF01483"/>
    </source>
</evidence>
<feature type="domain" description="DUF642" evidence="5">
    <location>
        <begin position="212"/>
        <end position="327"/>
    </location>
</feature>
<proteinExistence type="predicted"/>
<feature type="non-terminal residue" evidence="6">
    <location>
        <position position="1"/>
    </location>
</feature>
<dbReference type="EMBL" id="UINC01077728">
    <property type="protein sequence ID" value="SVC18116.1"/>
    <property type="molecule type" value="Genomic_DNA"/>
</dbReference>
<dbReference type="SUPFAM" id="SSF49785">
    <property type="entry name" value="Galactose-binding domain-like"/>
    <property type="match status" value="1"/>
</dbReference>
<dbReference type="Gene3D" id="2.60.120.260">
    <property type="entry name" value="Galactose-binding domain-like"/>
    <property type="match status" value="2"/>
</dbReference>
<keyword evidence="1" id="KW-0645">Protease</keyword>
<protein>
    <submittedName>
        <fullName evidence="6">Uncharacterized protein</fullName>
    </submittedName>
</protein>
<keyword evidence="2" id="KW-0378">Hydrolase</keyword>
<evidence type="ECO:0000313" key="6">
    <source>
        <dbReference type="EMBL" id="SVC18116.1"/>
    </source>
</evidence>
<organism evidence="6">
    <name type="scientific">marine metagenome</name>
    <dbReference type="NCBI Taxonomy" id="408172"/>
    <lineage>
        <taxon>unclassified sequences</taxon>
        <taxon>metagenomes</taxon>
        <taxon>ecological metagenomes</taxon>
    </lineage>
</organism>
<dbReference type="Pfam" id="PF01483">
    <property type="entry name" value="P_proprotein"/>
    <property type="match status" value="1"/>
</dbReference>
<feature type="non-terminal residue" evidence="6">
    <location>
        <position position="428"/>
    </location>
</feature>
<name>A0A382K283_9ZZZZ</name>
<dbReference type="GO" id="GO:0004252">
    <property type="term" value="F:serine-type endopeptidase activity"/>
    <property type="evidence" value="ECO:0007669"/>
    <property type="project" value="InterPro"/>
</dbReference>
<evidence type="ECO:0000259" key="5">
    <source>
        <dbReference type="Pfam" id="PF04862"/>
    </source>
</evidence>
<dbReference type="InterPro" id="IPR006946">
    <property type="entry name" value="DGR2-like_dom"/>
</dbReference>
<evidence type="ECO:0000256" key="1">
    <source>
        <dbReference type="ARBA" id="ARBA00022670"/>
    </source>
</evidence>
<gene>
    <name evidence="6" type="ORF">METZ01_LOCUS270970</name>
</gene>
<dbReference type="InterPro" id="IPR008979">
    <property type="entry name" value="Galactose-bd-like_sf"/>
</dbReference>
<dbReference type="GO" id="GO:0006508">
    <property type="term" value="P:proteolysis"/>
    <property type="evidence" value="ECO:0007669"/>
    <property type="project" value="UniProtKB-KW"/>
</dbReference>
<reference evidence="6" key="1">
    <citation type="submission" date="2018-05" db="EMBL/GenBank/DDBJ databases">
        <authorList>
            <person name="Lanie J.A."/>
            <person name="Ng W.-L."/>
            <person name="Kazmierczak K.M."/>
            <person name="Andrzejewski T.M."/>
            <person name="Davidsen T.M."/>
            <person name="Wayne K.J."/>
            <person name="Tettelin H."/>
            <person name="Glass J.I."/>
            <person name="Rusch D."/>
            <person name="Podicherti R."/>
            <person name="Tsui H.-C.T."/>
            <person name="Winkler M.E."/>
        </authorList>
    </citation>
    <scope>NUCLEOTIDE SEQUENCE</scope>
</reference>
<feature type="region of interest" description="Disordered" evidence="3">
    <location>
        <begin position="47"/>
        <end position="66"/>
    </location>
</feature>
<feature type="domain" description="P/Homo B" evidence="4">
    <location>
        <begin position="137"/>
        <end position="177"/>
    </location>
</feature>
<dbReference type="AlphaFoldDB" id="A0A382K283"/>
<evidence type="ECO:0000256" key="3">
    <source>
        <dbReference type="SAM" id="MobiDB-lite"/>
    </source>
</evidence>